<evidence type="ECO:0000256" key="1">
    <source>
        <dbReference type="SAM" id="MobiDB-lite"/>
    </source>
</evidence>
<keyword evidence="2" id="KW-1133">Transmembrane helix</keyword>
<organism evidence="4 5">
    <name type="scientific">Halopiger xanaduensis (strain DSM 18323 / JCM 14033 / SH-6)</name>
    <dbReference type="NCBI Taxonomy" id="797210"/>
    <lineage>
        <taxon>Archaea</taxon>
        <taxon>Methanobacteriati</taxon>
        <taxon>Methanobacteriota</taxon>
        <taxon>Stenosarchaea group</taxon>
        <taxon>Halobacteria</taxon>
        <taxon>Halobacteriales</taxon>
        <taxon>Natrialbaceae</taxon>
        <taxon>Halopiger</taxon>
    </lineage>
</organism>
<name>F8DD39_HALXS</name>
<feature type="domain" description="DUF7982" evidence="3">
    <location>
        <begin position="35"/>
        <end position="291"/>
    </location>
</feature>
<proteinExistence type="predicted"/>
<evidence type="ECO:0000313" key="4">
    <source>
        <dbReference type="EMBL" id="AEH38926.1"/>
    </source>
</evidence>
<keyword evidence="2" id="KW-0812">Transmembrane</keyword>
<dbReference type="AlphaFoldDB" id="F8DD39"/>
<evidence type="ECO:0000313" key="5">
    <source>
        <dbReference type="Proteomes" id="UP000006794"/>
    </source>
</evidence>
<evidence type="ECO:0000259" key="3">
    <source>
        <dbReference type="Pfam" id="PF25939"/>
    </source>
</evidence>
<evidence type="ECO:0000256" key="2">
    <source>
        <dbReference type="SAM" id="Phobius"/>
    </source>
</evidence>
<dbReference type="EMBL" id="CP002840">
    <property type="protein sequence ID" value="AEH38926.1"/>
    <property type="molecule type" value="Genomic_DNA"/>
</dbReference>
<accession>F8DD39</accession>
<dbReference type="Pfam" id="PF25939">
    <property type="entry name" value="DUF7982"/>
    <property type="match status" value="1"/>
</dbReference>
<feature type="compositionally biased region" description="Polar residues" evidence="1">
    <location>
        <begin position="1"/>
        <end position="10"/>
    </location>
</feature>
<feature type="transmembrane region" description="Helical" evidence="2">
    <location>
        <begin position="86"/>
        <end position="104"/>
    </location>
</feature>
<feature type="region of interest" description="Disordered" evidence="1">
    <location>
        <begin position="1"/>
        <end position="24"/>
    </location>
</feature>
<dbReference type="HOGENOM" id="CLU_072489_0_0_2"/>
<feature type="transmembrane region" description="Helical" evidence="2">
    <location>
        <begin position="62"/>
        <end position="80"/>
    </location>
</feature>
<protein>
    <recommendedName>
        <fullName evidence="3">DUF7982 domain-containing protein</fullName>
    </recommendedName>
</protein>
<dbReference type="KEGG" id="hxa:Halxa_0323"/>
<keyword evidence="4" id="KW-0614">Plasmid</keyword>
<sequence>MIPMSTSQPTERSETDGGSTTAPVAATTARTDRFDIASRIEFLGSENPYKEYVRARKTYRRAALVLATVGLAMLAGGVLLPAERTVFVALGAIGVYGAVLTYYVTPERFVAANVAERIYGTTADNWSMLASALDLQSIRIYRPGKGTQSPRLCVPRHERGRTLNTVQSTNAPSLEERQDLVLEPIGAALVREIEHTLSGELAQKPAPLAVQLCDGITDQFELASRANPQFDPESDCVTVAISDSAVGPLDRFDHPIPSILATGLATGLERPVKVDVTSADGRADWFVTCQFYTSSADRDRIGGTNEG</sequence>
<keyword evidence="2" id="KW-0472">Membrane</keyword>
<dbReference type="Proteomes" id="UP000006794">
    <property type="component" value="Plasmid pHALXA01"/>
</dbReference>
<reference evidence="5" key="1">
    <citation type="journal article" date="2012" name="Stand. Genomic Sci.">
        <title>Complete genome sequence of Halopiger xanaduensis type strain (SH-6(T)).</title>
        <authorList>
            <person name="Anderson I."/>
            <person name="Tindall B.J."/>
            <person name="Rohde M."/>
            <person name="Lucas S."/>
            <person name="Han J."/>
            <person name="Lapidus A."/>
            <person name="Cheng J.F."/>
            <person name="Goodwin L."/>
            <person name="Pitluck S."/>
            <person name="Peters L."/>
            <person name="Pati A."/>
            <person name="Mikhailova N."/>
            <person name="Pagani I."/>
            <person name="Teshima H."/>
            <person name="Han C."/>
            <person name="Tapia R."/>
            <person name="Land M."/>
            <person name="Woyke T."/>
            <person name="Klenk H.P."/>
            <person name="Kyrpides N."/>
            <person name="Ivanova N."/>
        </authorList>
    </citation>
    <scope>NUCLEOTIDE SEQUENCE [LARGE SCALE GENOMIC DNA]</scope>
    <source>
        <strain evidence="5">DSM 18323 / JCM 14033 / SH-6</strain>
        <plasmid evidence="5">Plasmid pHALXA01</plasmid>
    </source>
</reference>
<gene>
    <name evidence="4" type="ordered locus">Halxa_0323</name>
</gene>
<keyword evidence="5" id="KW-1185">Reference proteome</keyword>
<dbReference type="InterPro" id="IPR058288">
    <property type="entry name" value="DUF7982"/>
</dbReference>
<geneLocation type="plasmid" evidence="4 5">
    <name>pHALXA01</name>
</geneLocation>